<dbReference type="OrthoDB" id="5186955at2"/>
<dbReference type="AlphaFoldDB" id="A0A4V4HPP8"/>
<reference evidence="2 3" key="1">
    <citation type="journal article" date="2018" name="Int. J. Syst. Evol. Microbiol.">
        <title>Glycomyces paridis sp. nov., isolated from the medicinal plant Paris polyphylla.</title>
        <authorList>
            <person name="Fang X.M."/>
            <person name="Bai J.L."/>
            <person name="Su J."/>
            <person name="Zhao L.L."/>
            <person name="Liu H.Y."/>
            <person name="Ma B.P."/>
            <person name="Zhang Y.Q."/>
            <person name="Yu L.Y."/>
        </authorList>
    </citation>
    <scope>NUCLEOTIDE SEQUENCE [LARGE SCALE GENOMIC DNA]</scope>
    <source>
        <strain evidence="2 3">CPCC 204357</strain>
    </source>
</reference>
<protein>
    <submittedName>
        <fullName evidence="2">Uncharacterized protein</fullName>
    </submittedName>
</protein>
<feature type="transmembrane region" description="Helical" evidence="1">
    <location>
        <begin position="148"/>
        <end position="168"/>
    </location>
</feature>
<keyword evidence="1" id="KW-1133">Transmembrane helix</keyword>
<feature type="transmembrane region" description="Helical" evidence="1">
    <location>
        <begin position="55"/>
        <end position="75"/>
    </location>
</feature>
<evidence type="ECO:0000256" key="1">
    <source>
        <dbReference type="SAM" id="Phobius"/>
    </source>
</evidence>
<feature type="transmembrane region" description="Helical" evidence="1">
    <location>
        <begin position="21"/>
        <end position="43"/>
    </location>
</feature>
<evidence type="ECO:0000313" key="2">
    <source>
        <dbReference type="EMBL" id="THV30766.1"/>
    </source>
</evidence>
<proteinExistence type="predicted"/>
<feature type="transmembrane region" description="Helical" evidence="1">
    <location>
        <begin position="214"/>
        <end position="234"/>
    </location>
</feature>
<feature type="transmembrane region" description="Helical" evidence="1">
    <location>
        <begin position="96"/>
        <end position="115"/>
    </location>
</feature>
<comment type="caution">
    <text evidence="2">The sequence shown here is derived from an EMBL/GenBank/DDBJ whole genome shotgun (WGS) entry which is preliminary data.</text>
</comment>
<evidence type="ECO:0000313" key="3">
    <source>
        <dbReference type="Proteomes" id="UP000305792"/>
    </source>
</evidence>
<keyword evidence="1" id="KW-0472">Membrane</keyword>
<feature type="transmembrane region" description="Helical" evidence="1">
    <location>
        <begin position="175"/>
        <end position="194"/>
    </location>
</feature>
<gene>
    <name evidence="2" type="ORF">E9998_05125</name>
</gene>
<keyword evidence="3" id="KW-1185">Reference proteome</keyword>
<dbReference type="EMBL" id="STGX01000003">
    <property type="protein sequence ID" value="THV30766.1"/>
    <property type="molecule type" value="Genomic_DNA"/>
</dbReference>
<keyword evidence="1" id="KW-0812">Transmembrane</keyword>
<dbReference type="Proteomes" id="UP000305792">
    <property type="component" value="Unassembled WGS sequence"/>
</dbReference>
<dbReference type="RefSeq" id="WP_136528629.1">
    <property type="nucleotide sequence ID" value="NZ_STGX01000003.1"/>
</dbReference>
<accession>A0A4V4HPP8</accession>
<sequence length="248" mass="26751">MSDLSLAARRYRLGLGMFTEGVKYFAGWIVAAVVLAFLVPFIIGQWADVSQSGWYHAANVGKICTAIVGGGFLYTMMPTMIAQGVTRRELATATGLFGLLWSAALGLVAIAGFLVEHAYYGLLDWTQGIDQDTPLPLESYGHAFEFAAHYPLVFALYFTGGALVSAAIYRSDSGWLVLIPVIPIGLALDDLLSSSEPWGPGWMVRFVTGLADDVDPWIGAVLTAAFIVLGAWITRRLILDSAIRAKQA</sequence>
<organism evidence="2 3">
    <name type="scientific">Glycomyces paridis</name>
    <dbReference type="NCBI Taxonomy" id="2126555"/>
    <lineage>
        <taxon>Bacteria</taxon>
        <taxon>Bacillati</taxon>
        <taxon>Actinomycetota</taxon>
        <taxon>Actinomycetes</taxon>
        <taxon>Glycomycetales</taxon>
        <taxon>Glycomycetaceae</taxon>
        <taxon>Glycomyces</taxon>
    </lineage>
</organism>
<name>A0A4V4HPP8_9ACTN</name>